<dbReference type="InterPro" id="IPR006968">
    <property type="entry name" value="RUS_fam"/>
</dbReference>
<gene>
    <name evidence="7" type="ORF">LSAT_V11C800407480</name>
</gene>
<comment type="subcellular location">
    <subcellularLocation>
        <location evidence="1">Membrane</location>
    </subcellularLocation>
</comment>
<evidence type="ECO:0000256" key="5">
    <source>
        <dbReference type="ARBA" id="ARBA00023136"/>
    </source>
</evidence>
<reference evidence="7 8" key="1">
    <citation type="journal article" date="2017" name="Nat. Commun.">
        <title>Genome assembly with in vitro proximity ligation data and whole-genome triplication in lettuce.</title>
        <authorList>
            <person name="Reyes-Chin-Wo S."/>
            <person name="Wang Z."/>
            <person name="Yang X."/>
            <person name="Kozik A."/>
            <person name="Arikit S."/>
            <person name="Song C."/>
            <person name="Xia L."/>
            <person name="Froenicke L."/>
            <person name="Lavelle D.O."/>
            <person name="Truco M.J."/>
            <person name="Xia R."/>
            <person name="Zhu S."/>
            <person name="Xu C."/>
            <person name="Xu H."/>
            <person name="Xu X."/>
            <person name="Cox K."/>
            <person name="Korf I."/>
            <person name="Meyers B.C."/>
            <person name="Michelmore R.W."/>
        </authorList>
    </citation>
    <scope>NUCLEOTIDE SEQUENCE [LARGE SCALE GENOMIC DNA]</scope>
    <source>
        <strain evidence="8">cv. Salinas</strain>
        <tissue evidence="7">Seedlings</tissue>
    </source>
</reference>
<evidence type="ECO:0000256" key="1">
    <source>
        <dbReference type="ARBA" id="ARBA00004370"/>
    </source>
</evidence>
<dbReference type="Proteomes" id="UP000235145">
    <property type="component" value="Unassembled WGS sequence"/>
</dbReference>
<keyword evidence="3" id="KW-0812">Transmembrane</keyword>
<evidence type="ECO:0000256" key="4">
    <source>
        <dbReference type="ARBA" id="ARBA00022989"/>
    </source>
</evidence>
<dbReference type="PANTHER" id="PTHR12770">
    <property type="entry name" value="RUS1 FAMILY PROTEIN C16ORF58"/>
    <property type="match status" value="1"/>
</dbReference>
<feature type="domain" description="Protein root UVB sensitive/RUS" evidence="6">
    <location>
        <begin position="41"/>
        <end position="110"/>
    </location>
</feature>
<keyword evidence="4" id="KW-1133">Transmembrane helix</keyword>
<accession>A0A9R1UT87</accession>
<dbReference type="EMBL" id="NBSK02000008">
    <property type="protein sequence ID" value="KAJ0193370.1"/>
    <property type="molecule type" value="Genomic_DNA"/>
</dbReference>
<evidence type="ECO:0000313" key="7">
    <source>
        <dbReference type="EMBL" id="KAJ0193370.1"/>
    </source>
</evidence>
<evidence type="ECO:0000256" key="2">
    <source>
        <dbReference type="ARBA" id="ARBA00007558"/>
    </source>
</evidence>
<keyword evidence="5" id="KW-0472">Membrane</keyword>
<protein>
    <recommendedName>
        <fullName evidence="6">Protein root UVB sensitive/RUS domain-containing protein</fullName>
    </recommendedName>
</protein>
<evidence type="ECO:0000256" key="3">
    <source>
        <dbReference type="ARBA" id="ARBA00022692"/>
    </source>
</evidence>
<organism evidence="7 8">
    <name type="scientific">Lactuca sativa</name>
    <name type="common">Garden lettuce</name>
    <dbReference type="NCBI Taxonomy" id="4236"/>
    <lineage>
        <taxon>Eukaryota</taxon>
        <taxon>Viridiplantae</taxon>
        <taxon>Streptophyta</taxon>
        <taxon>Embryophyta</taxon>
        <taxon>Tracheophyta</taxon>
        <taxon>Spermatophyta</taxon>
        <taxon>Magnoliopsida</taxon>
        <taxon>eudicotyledons</taxon>
        <taxon>Gunneridae</taxon>
        <taxon>Pentapetalae</taxon>
        <taxon>asterids</taxon>
        <taxon>campanulids</taxon>
        <taxon>Asterales</taxon>
        <taxon>Asteraceae</taxon>
        <taxon>Cichorioideae</taxon>
        <taxon>Cichorieae</taxon>
        <taxon>Lactucinae</taxon>
        <taxon>Lactuca</taxon>
    </lineage>
</organism>
<proteinExistence type="inferred from homology"/>
<name>A0A9R1UT87_LACSA</name>
<dbReference type="InterPro" id="IPR054549">
    <property type="entry name" value="UVB_sens_RUS_dom"/>
</dbReference>
<keyword evidence="8" id="KW-1185">Reference proteome</keyword>
<dbReference type="PANTHER" id="PTHR12770:SF31">
    <property type="entry name" value="RUS FAMILY MEMBER 1"/>
    <property type="match status" value="1"/>
</dbReference>
<evidence type="ECO:0000259" key="6">
    <source>
        <dbReference type="Pfam" id="PF04884"/>
    </source>
</evidence>
<comment type="caution">
    <text evidence="7">The sequence shown here is derived from an EMBL/GenBank/DDBJ whole genome shotgun (WGS) entry which is preliminary data.</text>
</comment>
<evidence type="ECO:0000313" key="8">
    <source>
        <dbReference type="Proteomes" id="UP000235145"/>
    </source>
</evidence>
<dbReference type="AlphaFoldDB" id="A0A9R1UT87"/>
<comment type="similarity">
    <text evidence="2">Belongs to the RUS1 family.</text>
</comment>
<dbReference type="Pfam" id="PF04884">
    <property type="entry name" value="UVB_sens_prot"/>
    <property type="match status" value="1"/>
</dbReference>
<dbReference type="GO" id="GO:0016020">
    <property type="term" value="C:membrane"/>
    <property type="evidence" value="ECO:0007669"/>
    <property type="project" value="UniProtKB-SubCell"/>
</dbReference>
<sequence>MVVEEWSGTSSNKLSLTAVISPSSSPLSFTLKRHGNRFKLFSRRFLEAFVPEGFPSSVTPDYIPFQTWDLLQALLSAIGVGEKSATVIGATFQWFLRDLTGMLGGVMFTFYQVCSSVHYSPSLLIYESFYIQKKK</sequence>